<evidence type="ECO:0000313" key="1">
    <source>
        <dbReference type="EMBL" id="KAG6434086.1"/>
    </source>
</evidence>
<proteinExistence type="predicted"/>
<sequence>MALIPYNPSHPSPPDYFCQPLLLRVFVWIAIDIFDLIRWSGGFDLDGEDFSVGKELVGGGDLEVLGEEKEILGLVIGLEISMQTSTAIVLM</sequence>
<dbReference type="EMBL" id="PNBA02000002">
    <property type="protein sequence ID" value="KAG6434086.1"/>
    <property type="molecule type" value="Genomic_DNA"/>
</dbReference>
<reference evidence="1" key="2">
    <citation type="submission" date="2020-08" db="EMBL/GenBank/DDBJ databases">
        <title>Plant Genome Project.</title>
        <authorList>
            <person name="Zhang R.-G."/>
        </authorList>
    </citation>
    <scope>NUCLEOTIDE SEQUENCE</scope>
    <source>
        <strain evidence="1">Huo1</strain>
        <tissue evidence="1">Leaf</tissue>
    </source>
</reference>
<gene>
    <name evidence="1" type="ORF">SASPL_105708</name>
</gene>
<accession>A0A8X8YQ10</accession>
<dbReference type="AlphaFoldDB" id="A0A8X8YQ10"/>
<reference evidence="1" key="1">
    <citation type="submission" date="2018-01" db="EMBL/GenBank/DDBJ databases">
        <authorList>
            <person name="Mao J.F."/>
        </authorList>
    </citation>
    <scope>NUCLEOTIDE SEQUENCE</scope>
    <source>
        <strain evidence="1">Huo1</strain>
        <tissue evidence="1">Leaf</tissue>
    </source>
</reference>
<organism evidence="1">
    <name type="scientific">Salvia splendens</name>
    <name type="common">Scarlet sage</name>
    <dbReference type="NCBI Taxonomy" id="180675"/>
    <lineage>
        <taxon>Eukaryota</taxon>
        <taxon>Viridiplantae</taxon>
        <taxon>Streptophyta</taxon>
        <taxon>Embryophyta</taxon>
        <taxon>Tracheophyta</taxon>
        <taxon>Spermatophyta</taxon>
        <taxon>Magnoliopsida</taxon>
        <taxon>eudicotyledons</taxon>
        <taxon>Gunneridae</taxon>
        <taxon>Pentapetalae</taxon>
        <taxon>asterids</taxon>
        <taxon>lamiids</taxon>
        <taxon>Lamiales</taxon>
        <taxon>Lamiaceae</taxon>
        <taxon>Nepetoideae</taxon>
        <taxon>Mentheae</taxon>
        <taxon>Salviinae</taxon>
        <taxon>Salvia</taxon>
        <taxon>Salvia subgen. Calosphace</taxon>
        <taxon>core Calosphace</taxon>
    </lineage>
</organism>
<name>A0A8X8YQ10_SALSN</name>
<protein>
    <submittedName>
        <fullName evidence="1">Uncharacterized protein</fullName>
    </submittedName>
</protein>
<evidence type="ECO:0000313" key="2">
    <source>
        <dbReference type="Proteomes" id="UP000298416"/>
    </source>
</evidence>
<dbReference type="Proteomes" id="UP000298416">
    <property type="component" value="Unassembled WGS sequence"/>
</dbReference>
<comment type="caution">
    <text evidence="1">The sequence shown here is derived from an EMBL/GenBank/DDBJ whole genome shotgun (WGS) entry which is preliminary data.</text>
</comment>
<keyword evidence="2" id="KW-1185">Reference proteome</keyword>